<organism evidence="1 2">
    <name type="scientific">Mucuna pruriens</name>
    <name type="common">Velvet bean</name>
    <name type="synonym">Dolichos pruriens</name>
    <dbReference type="NCBI Taxonomy" id="157652"/>
    <lineage>
        <taxon>Eukaryota</taxon>
        <taxon>Viridiplantae</taxon>
        <taxon>Streptophyta</taxon>
        <taxon>Embryophyta</taxon>
        <taxon>Tracheophyta</taxon>
        <taxon>Spermatophyta</taxon>
        <taxon>Magnoliopsida</taxon>
        <taxon>eudicotyledons</taxon>
        <taxon>Gunneridae</taxon>
        <taxon>Pentapetalae</taxon>
        <taxon>rosids</taxon>
        <taxon>fabids</taxon>
        <taxon>Fabales</taxon>
        <taxon>Fabaceae</taxon>
        <taxon>Papilionoideae</taxon>
        <taxon>50 kb inversion clade</taxon>
        <taxon>NPAAA clade</taxon>
        <taxon>indigoferoid/millettioid clade</taxon>
        <taxon>Phaseoleae</taxon>
        <taxon>Mucuna</taxon>
    </lineage>
</organism>
<protein>
    <recommendedName>
        <fullName evidence="3">Mitochondrial protein</fullName>
    </recommendedName>
</protein>
<evidence type="ECO:0008006" key="3">
    <source>
        <dbReference type="Google" id="ProtNLM"/>
    </source>
</evidence>
<dbReference type="AlphaFoldDB" id="A0A371G533"/>
<dbReference type="OrthoDB" id="1688654at2759"/>
<dbReference type="Proteomes" id="UP000257109">
    <property type="component" value="Unassembled WGS sequence"/>
</dbReference>
<evidence type="ECO:0000313" key="1">
    <source>
        <dbReference type="EMBL" id="RDX85680.1"/>
    </source>
</evidence>
<feature type="non-terminal residue" evidence="1">
    <location>
        <position position="1"/>
    </location>
</feature>
<gene>
    <name evidence="1" type="ORF">CR513_33096</name>
</gene>
<keyword evidence="2" id="KW-1185">Reference proteome</keyword>
<name>A0A371G533_MUCPR</name>
<proteinExistence type="predicted"/>
<sequence length="80" mass="9697">MEFVTSSYGIFMHQKRYAIDILKIFHMLGCNYAQTLVDLVQSWRRKEILRYVKHTLDYRLLFSKYGRNVSDKIFGYCDFD</sequence>
<dbReference type="EMBL" id="QJKJ01006729">
    <property type="protein sequence ID" value="RDX85680.1"/>
    <property type="molecule type" value="Genomic_DNA"/>
</dbReference>
<accession>A0A371G533</accession>
<reference evidence="1" key="1">
    <citation type="submission" date="2018-05" db="EMBL/GenBank/DDBJ databases">
        <title>Draft genome of Mucuna pruriens seed.</title>
        <authorList>
            <person name="Nnadi N.E."/>
            <person name="Vos R."/>
            <person name="Hasami M.H."/>
            <person name="Devisetty U.K."/>
            <person name="Aguiy J.C."/>
        </authorList>
    </citation>
    <scope>NUCLEOTIDE SEQUENCE [LARGE SCALE GENOMIC DNA]</scope>
    <source>
        <strain evidence="1">JCA_2017</strain>
    </source>
</reference>
<comment type="caution">
    <text evidence="1">The sequence shown here is derived from an EMBL/GenBank/DDBJ whole genome shotgun (WGS) entry which is preliminary data.</text>
</comment>
<evidence type="ECO:0000313" key="2">
    <source>
        <dbReference type="Proteomes" id="UP000257109"/>
    </source>
</evidence>